<sequence>MTDYPFRPHTPTSLRFLCVTSPNPDRWINRHRGRCKHENKQSFLATVALQFVLFARTPNTNHSFANEVHQRNLSAN</sequence>
<dbReference type="AlphaFoldDB" id="A0A4U5P0K8"/>
<evidence type="ECO:0000313" key="1">
    <source>
        <dbReference type="EMBL" id="TKR89154.1"/>
    </source>
</evidence>
<reference evidence="1 2" key="2">
    <citation type="journal article" date="2019" name="G3 (Bethesda)">
        <title>Hybrid Assembly of the Genome of the Entomopathogenic Nematode Steinernema carpocapsae Identifies the X-Chromosome.</title>
        <authorList>
            <person name="Serra L."/>
            <person name="Macchietto M."/>
            <person name="Macias-Munoz A."/>
            <person name="McGill C.J."/>
            <person name="Rodriguez I.M."/>
            <person name="Rodriguez B."/>
            <person name="Murad R."/>
            <person name="Mortazavi A."/>
        </authorList>
    </citation>
    <scope>NUCLEOTIDE SEQUENCE [LARGE SCALE GENOMIC DNA]</scope>
    <source>
        <strain evidence="1 2">ALL</strain>
    </source>
</reference>
<gene>
    <name evidence="1" type="ORF">L596_013298</name>
</gene>
<name>A0A4U5P0K8_STECR</name>
<protein>
    <submittedName>
        <fullName evidence="1">Uncharacterized protein</fullName>
    </submittedName>
</protein>
<dbReference type="EMBL" id="AZBU02000003">
    <property type="protein sequence ID" value="TKR89154.1"/>
    <property type="molecule type" value="Genomic_DNA"/>
</dbReference>
<organism evidence="1 2">
    <name type="scientific">Steinernema carpocapsae</name>
    <name type="common">Entomopathogenic nematode</name>
    <dbReference type="NCBI Taxonomy" id="34508"/>
    <lineage>
        <taxon>Eukaryota</taxon>
        <taxon>Metazoa</taxon>
        <taxon>Ecdysozoa</taxon>
        <taxon>Nematoda</taxon>
        <taxon>Chromadorea</taxon>
        <taxon>Rhabditida</taxon>
        <taxon>Tylenchina</taxon>
        <taxon>Panagrolaimomorpha</taxon>
        <taxon>Strongyloidoidea</taxon>
        <taxon>Steinernematidae</taxon>
        <taxon>Steinernema</taxon>
    </lineage>
</organism>
<proteinExistence type="predicted"/>
<dbReference type="Proteomes" id="UP000298663">
    <property type="component" value="Unassembled WGS sequence"/>
</dbReference>
<evidence type="ECO:0000313" key="2">
    <source>
        <dbReference type="Proteomes" id="UP000298663"/>
    </source>
</evidence>
<keyword evidence="2" id="KW-1185">Reference proteome</keyword>
<comment type="caution">
    <text evidence="1">The sequence shown here is derived from an EMBL/GenBank/DDBJ whole genome shotgun (WGS) entry which is preliminary data.</text>
</comment>
<accession>A0A4U5P0K8</accession>
<reference evidence="1 2" key="1">
    <citation type="journal article" date="2015" name="Genome Biol.">
        <title>Comparative genomics of Steinernema reveals deeply conserved gene regulatory networks.</title>
        <authorList>
            <person name="Dillman A.R."/>
            <person name="Macchietto M."/>
            <person name="Porter C.F."/>
            <person name="Rogers A."/>
            <person name="Williams B."/>
            <person name="Antoshechkin I."/>
            <person name="Lee M.M."/>
            <person name="Goodwin Z."/>
            <person name="Lu X."/>
            <person name="Lewis E.E."/>
            <person name="Goodrich-Blair H."/>
            <person name="Stock S.P."/>
            <person name="Adams B.J."/>
            <person name="Sternberg P.W."/>
            <person name="Mortazavi A."/>
        </authorList>
    </citation>
    <scope>NUCLEOTIDE SEQUENCE [LARGE SCALE GENOMIC DNA]</scope>
    <source>
        <strain evidence="1 2">ALL</strain>
    </source>
</reference>